<dbReference type="InterPro" id="IPR014001">
    <property type="entry name" value="Helicase_ATP-bd"/>
</dbReference>
<dbReference type="EMBL" id="BAAAHE010000020">
    <property type="protein sequence ID" value="GAA0621588.1"/>
    <property type="molecule type" value="Genomic_DNA"/>
</dbReference>
<organism evidence="2 3">
    <name type="scientific">Sporichthya brevicatena</name>
    <dbReference type="NCBI Taxonomy" id="171442"/>
    <lineage>
        <taxon>Bacteria</taxon>
        <taxon>Bacillati</taxon>
        <taxon>Actinomycetota</taxon>
        <taxon>Actinomycetes</taxon>
        <taxon>Sporichthyales</taxon>
        <taxon>Sporichthyaceae</taxon>
        <taxon>Sporichthya</taxon>
    </lineage>
</organism>
<accession>A0ABP3S363</accession>
<reference evidence="3" key="1">
    <citation type="journal article" date="2019" name="Int. J. Syst. Evol. Microbiol.">
        <title>The Global Catalogue of Microorganisms (GCM) 10K type strain sequencing project: providing services to taxonomists for standard genome sequencing and annotation.</title>
        <authorList>
            <consortium name="The Broad Institute Genomics Platform"/>
            <consortium name="The Broad Institute Genome Sequencing Center for Infectious Disease"/>
            <person name="Wu L."/>
            <person name="Ma J."/>
        </authorList>
    </citation>
    <scope>NUCLEOTIDE SEQUENCE [LARGE SCALE GENOMIC DNA]</scope>
    <source>
        <strain evidence="3">JCM 10671</strain>
    </source>
</reference>
<dbReference type="InterPro" id="IPR004260">
    <property type="entry name" value="Pyr-dimer_DNA_glycosylase"/>
</dbReference>
<name>A0ABP3S363_9ACTN</name>
<dbReference type="InterPro" id="IPR027417">
    <property type="entry name" value="P-loop_NTPase"/>
</dbReference>
<evidence type="ECO:0000313" key="2">
    <source>
        <dbReference type="EMBL" id="GAA0621588.1"/>
    </source>
</evidence>
<dbReference type="SUPFAM" id="SSF52540">
    <property type="entry name" value="P-loop containing nucleoside triphosphate hydrolases"/>
    <property type="match status" value="1"/>
</dbReference>
<evidence type="ECO:0000313" key="3">
    <source>
        <dbReference type="Proteomes" id="UP001500957"/>
    </source>
</evidence>
<proteinExistence type="predicted"/>
<dbReference type="PROSITE" id="PS51192">
    <property type="entry name" value="HELICASE_ATP_BIND_1"/>
    <property type="match status" value="1"/>
</dbReference>
<sequence>MQTFLPYPDLRASSVVLDDRRLGKQRVETFQILRALTFETYAWRNHPAVRMWRGFVPGLVRYGRENCREWVRRGYADTLADKFLEWSDGVEPDDPPLPPWFGWEPLHRSHRFALLRKEPEWYAERFPAEAAADPESDDGYLWPPDVFPAWPVRGDGLPVPAAFRTLGIDEPTPAQCAAVEAAAAGRDVLLVMRPGTGGSTAGLAAGLATKGLTWWVHPPFLPRSPAVPAVVGPPPRDVPPGEPAPLTARPPGPADLVAMRAEAQPPEFLFTPADRIGDGPSEHPIGLVVVDDAHRLTAEQAERTAAVRRRLGDPPLLVITPRADPAERDALIAAHDLTDPLHAGGGWDPGSSLSIRQVGSVRARGAAVTAFVAEHGRALVVCPTREAARRRAERLSADGLPAQVWAPPPMRPSRAEAALGAFRSRRLAALVVSVDALPPLPRARLPLLISENPPSIESWRAEIETARAEFSVAVLDPDAAADLRRLAATPNFRAALLDHFGEPG</sequence>
<keyword evidence="3" id="KW-1185">Reference proteome</keyword>
<dbReference type="Pfam" id="PF03013">
    <property type="entry name" value="Pyr_excise"/>
    <property type="match status" value="1"/>
</dbReference>
<dbReference type="Proteomes" id="UP001500957">
    <property type="component" value="Unassembled WGS sequence"/>
</dbReference>
<gene>
    <name evidence="2" type="ORF">GCM10009547_25360</name>
</gene>
<feature type="domain" description="Helicase ATP-binding" evidence="1">
    <location>
        <begin position="179"/>
        <end position="341"/>
    </location>
</feature>
<evidence type="ECO:0000259" key="1">
    <source>
        <dbReference type="PROSITE" id="PS51192"/>
    </source>
</evidence>
<dbReference type="RefSeq" id="WP_344605240.1">
    <property type="nucleotide sequence ID" value="NZ_BAAAHE010000020.1"/>
</dbReference>
<protein>
    <recommendedName>
        <fullName evidence="1">Helicase ATP-binding domain-containing protein</fullName>
    </recommendedName>
</protein>
<dbReference type="NCBIfam" id="NF038085">
    <property type="entry name" value="MSMEG_6728_fam"/>
    <property type="match status" value="1"/>
</dbReference>
<comment type="caution">
    <text evidence="2">The sequence shown here is derived from an EMBL/GenBank/DDBJ whole genome shotgun (WGS) entry which is preliminary data.</text>
</comment>